<evidence type="ECO:0000313" key="1">
    <source>
        <dbReference type="EMBL" id="CAK0888811.1"/>
    </source>
</evidence>
<comment type="caution">
    <text evidence="1">The sequence shown here is derived from an EMBL/GenBank/DDBJ whole genome shotgun (WGS) entry which is preliminary data.</text>
</comment>
<reference evidence="1" key="1">
    <citation type="submission" date="2023-10" db="EMBL/GenBank/DDBJ databases">
        <authorList>
            <person name="Chen Y."/>
            <person name="Shah S."/>
            <person name="Dougan E. K."/>
            <person name="Thang M."/>
            <person name="Chan C."/>
        </authorList>
    </citation>
    <scope>NUCLEOTIDE SEQUENCE [LARGE SCALE GENOMIC DNA]</scope>
</reference>
<sequence length="540" mass="59483">MDHPTLQASLAKVAPYINETIAKFRDGDCEALKAKSHELIEQLLANDLAVKEVHDCKEVGVHCDNRDGIGIEVPDVHVLIQRICQAGWDPRVPTAIAFERPDGPQGKKMMDFNLKLIADSDGHLAPLIDHEVKIFSVSSSHTVAGHRCVRHGSLTTLSDTFSTDSKLAAEKIKQRFPAYRSPLEDGMTWVVIRRQVEQACPQLPDFIQASENAGHGVEQAASKLQVMKRIHSRATANQKSSGEPCWERIARSIEQQSHHMAGQAMDVCHFVKAYSGGDPPVHLNDLDNWSKTLKWRRDIHGSTFKFLAATPFSQGPEYIFAALKAMMVAPEQAVRDGFSRLFTSTDVAAIAGSKKGLAIKIVTYIRTGREWLDKSSIPPSKKLKIRGDFEVAAVMFAHNKKAKGRPIYNNIEEVAASFIQAAFDADPELRNSTLPWPHKETPAVARATGSSMVQFGGEGVGPETLEQCGIQIGSELELKMKDSDESKGSKDTFKLVAIKGSTATLEKVCTDKQRRQAKQHGEGKVTISIGQLVDEYKALF</sequence>
<accession>A0ABN9WQ41</accession>
<proteinExistence type="predicted"/>
<keyword evidence="2" id="KW-1185">Reference proteome</keyword>
<dbReference type="Proteomes" id="UP001189429">
    <property type="component" value="Unassembled WGS sequence"/>
</dbReference>
<organism evidence="1 2">
    <name type="scientific">Prorocentrum cordatum</name>
    <dbReference type="NCBI Taxonomy" id="2364126"/>
    <lineage>
        <taxon>Eukaryota</taxon>
        <taxon>Sar</taxon>
        <taxon>Alveolata</taxon>
        <taxon>Dinophyceae</taxon>
        <taxon>Prorocentrales</taxon>
        <taxon>Prorocentraceae</taxon>
        <taxon>Prorocentrum</taxon>
    </lineage>
</organism>
<gene>
    <name evidence="1" type="ORF">PCOR1329_LOCUS69526</name>
</gene>
<evidence type="ECO:0000313" key="2">
    <source>
        <dbReference type="Proteomes" id="UP001189429"/>
    </source>
</evidence>
<protein>
    <recommendedName>
        <fullName evidence="3">RelA/SpoT domain-containing protein</fullName>
    </recommendedName>
</protein>
<dbReference type="EMBL" id="CAUYUJ010019135">
    <property type="protein sequence ID" value="CAK0888811.1"/>
    <property type="molecule type" value="Genomic_DNA"/>
</dbReference>
<evidence type="ECO:0008006" key="3">
    <source>
        <dbReference type="Google" id="ProtNLM"/>
    </source>
</evidence>
<name>A0ABN9WQ41_9DINO</name>